<dbReference type="RefSeq" id="WP_344909799.1">
    <property type="nucleotide sequence ID" value="NZ_BAABDL010000017.1"/>
</dbReference>
<evidence type="ECO:0000313" key="8">
    <source>
        <dbReference type="EMBL" id="GAA4060005.1"/>
    </source>
</evidence>
<feature type="region of interest" description="Disordered" evidence="6">
    <location>
        <begin position="40"/>
        <end position="62"/>
    </location>
</feature>
<evidence type="ECO:0000256" key="2">
    <source>
        <dbReference type="ARBA" id="ARBA00022692"/>
    </source>
</evidence>
<feature type="transmembrane region" description="Helical" evidence="5">
    <location>
        <begin position="67"/>
        <end position="89"/>
    </location>
</feature>
<proteinExistence type="inferred from homology"/>
<keyword evidence="9" id="KW-1185">Reference proteome</keyword>
<evidence type="ECO:0000256" key="6">
    <source>
        <dbReference type="SAM" id="MobiDB-lite"/>
    </source>
</evidence>
<gene>
    <name evidence="8" type="ORF">GCM10022410_03930</name>
</gene>
<keyword evidence="3 5" id="KW-1133">Transmembrane helix</keyword>
<evidence type="ECO:0000313" key="9">
    <source>
        <dbReference type="Proteomes" id="UP001501734"/>
    </source>
</evidence>
<dbReference type="EMBL" id="BAABDL010000017">
    <property type="protein sequence ID" value="GAA4060005.1"/>
    <property type="molecule type" value="Genomic_DNA"/>
</dbReference>
<accession>A0ABP7V5Y1</accession>
<evidence type="ECO:0000256" key="3">
    <source>
        <dbReference type="ARBA" id="ARBA00022989"/>
    </source>
</evidence>
<keyword evidence="2 5" id="KW-0812">Transmembrane</keyword>
<evidence type="ECO:0000256" key="7">
    <source>
        <dbReference type="SAM" id="SignalP"/>
    </source>
</evidence>
<sequence>MKKYVFFLLLLSTLFSPFVIQAETGDGSVSDFFNQTESIEQDEQESTDQDAVVSDPSQSSESKQPTIFGLIIRIIVVLVIIIGLIYLLLKFFNRSSNFNHQGKVLTNLGGISLGTNKSAQLVKVGDKIYLVGVGDDVSILTEITDQSVKEQLLENQQSTPMINSSLIEQFNFIRKRKPQSSEELGQADDASNDQDFASLFKGELDAMKDKREKIRVKFKEEE</sequence>
<name>A0ABP7V5Y1_9BACI</name>
<keyword evidence="7" id="KW-0732">Signal</keyword>
<keyword evidence="1 5" id="KW-1003">Cell membrane</keyword>
<comment type="similarity">
    <text evidence="5">Belongs to the FliO/MopB family.</text>
</comment>
<comment type="caution">
    <text evidence="8">The sequence shown here is derived from an EMBL/GenBank/DDBJ whole genome shotgun (WGS) entry which is preliminary data.</text>
</comment>
<comment type="subcellular location">
    <subcellularLocation>
        <location evidence="5">Cell membrane</location>
    </subcellularLocation>
    <subcellularLocation>
        <location evidence="5">Bacterial flagellum basal body</location>
    </subcellularLocation>
</comment>
<feature type="signal peptide" evidence="7">
    <location>
        <begin position="1"/>
        <end position="22"/>
    </location>
</feature>
<dbReference type="NCBIfam" id="TIGR03500">
    <property type="entry name" value="FliO_TIGR"/>
    <property type="match status" value="1"/>
</dbReference>
<dbReference type="InterPro" id="IPR022781">
    <property type="entry name" value="Flagellar_biosynth_FliO"/>
</dbReference>
<feature type="chain" id="PRO_5045478738" description="Flagellar protein" evidence="7">
    <location>
        <begin position="23"/>
        <end position="222"/>
    </location>
</feature>
<organism evidence="8 9">
    <name type="scientific">Amphibacillus indicireducens</name>
    <dbReference type="NCBI Taxonomy" id="1076330"/>
    <lineage>
        <taxon>Bacteria</taxon>
        <taxon>Bacillati</taxon>
        <taxon>Bacillota</taxon>
        <taxon>Bacilli</taxon>
        <taxon>Bacillales</taxon>
        <taxon>Bacillaceae</taxon>
        <taxon>Amphibacillus</taxon>
    </lineage>
</organism>
<reference evidence="9" key="1">
    <citation type="journal article" date="2019" name="Int. J. Syst. Evol. Microbiol.">
        <title>The Global Catalogue of Microorganisms (GCM) 10K type strain sequencing project: providing services to taxonomists for standard genome sequencing and annotation.</title>
        <authorList>
            <consortium name="The Broad Institute Genomics Platform"/>
            <consortium name="The Broad Institute Genome Sequencing Center for Infectious Disease"/>
            <person name="Wu L."/>
            <person name="Ma J."/>
        </authorList>
    </citation>
    <scope>NUCLEOTIDE SEQUENCE [LARGE SCALE GENOMIC DNA]</scope>
    <source>
        <strain evidence="9">JCM 17250</strain>
    </source>
</reference>
<keyword evidence="5" id="KW-0975">Bacterial flagellum</keyword>
<dbReference type="Proteomes" id="UP001501734">
    <property type="component" value="Unassembled WGS sequence"/>
</dbReference>
<evidence type="ECO:0000256" key="5">
    <source>
        <dbReference type="RuleBase" id="RU362064"/>
    </source>
</evidence>
<keyword evidence="4 5" id="KW-0472">Membrane</keyword>
<dbReference type="Pfam" id="PF04347">
    <property type="entry name" value="FliO"/>
    <property type="match status" value="1"/>
</dbReference>
<evidence type="ECO:0000256" key="1">
    <source>
        <dbReference type="ARBA" id="ARBA00022475"/>
    </source>
</evidence>
<evidence type="ECO:0000256" key="4">
    <source>
        <dbReference type="ARBA" id="ARBA00023136"/>
    </source>
</evidence>
<protein>
    <recommendedName>
        <fullName evidence="5">Flagellar protein</fullName>
    </recommendedName>
</protein>